<evidence type="ECO:0008006" key="8">
    <source>
        <dbReference type="Google" id="ProtNLM"/>
    </source>
</evidence>
<dbReference type="InterPro" id="IPR020422">
    <property type="entry name" value="TYR_PHOSPHATASE_DUAL_dom"/>
</dbReference>
<dbReference type="Gene3D" id="3.90.190.10">
    <property type="entry name" value="Protein tyrosine phosphatase superfamily"/>
    <property type="match status" value="1"/>
</dbReference>
<organism evidence="6 7">
    <name type="scientific">Magallana gigas</name>
    <name type="common">Pacific oyster</name>
    <name type="synonym">Crassostrea gigas</name>
    <dbReference type="NCBI Taxonomy" id="29159"/>
    <lineage>
        <taxon>Eukaryota</taxon>
        <taxon>Metazoa</taxon>
        <taxon>Spiralia</taxon>
        <taxon>Lophotrochozoa</taxon>
        <taxon>Mollusca</taxon>
        <taxon>Bivalvia</taxon>
        <taxon>Autobranchia</taxon>
        <taxon>Pteriomorphia</taxon>
        <taxon>Ostreida</taxon>
        <taxon>Ostreoidea</taxon>
        <taxon>Ostreidae</taxon>
        <taxon>Magallana</taxon>
    </lineage>
</organism>
<dbReference type="InterPro" id="IPR000387">
    <property type="entry name" value="Tyr_Pase_dom"/>
</dbReference>
<dbReference type="InterPro" id="IPR000340">
    <property type="entry name" value="Dual-sp_phosphatase_cat-dom"/>
</dbReference>
<name>A0A8W8KQ54_MAGGI</name>
<evidence type="ECO:0000256" key="1">
    <source>
        <dbReference type="ARBA" id="ARBA00008601"/>
    </source>
</evidence>
<dbReference type="Proteomes" id="UP000005408">
    <property type="component" value="Unassembled WGS sequence"/>
</dbReference>
<keyword evidence="2" id="KW-0378">Hydrolase</keyword>
<feature type="domain" description="Tyrosine-protein phosphatase" evidence="4">
    <location>
        <begin position="9"/>
        <end position="149"/>
    </location>
</feature>
<keyword evidence="3" id="KW-0904">Protein phosphatase</keyword>
<dbReference type="SUPFAM" id="SSF52799">
    <property type="entry name" value="(Phosphotyrosine protein) phosphatases II"/>
    <property type="match status" value="1"/>
</dbReference>
<dbReference type="CDD" id="cd14498">
    <property type="entry name" value="DSP"/>
    <property type="match status" value="1"/>
</dbReference>
<sequence length="149" mass="16985">MYYDGYDEEAVDEILPNLYISGFVPANDLDRLQNIGITHIVNLSSYENNFHGSFQYLRIPVEDIPTEDLSPYFDESLKFIEEALAGNGRVLVNCNAGQSRAGTIVILFIMKTKDLSFEDAKKFAQRKRKSNEVCPNSGFQKQLIAYFKK</sequence>
<dbReference type="EnsemblMetazoa" id="G24851.1">
    <property type="protein sequence ID" value="G24851.1:cds"/>
    <property type="gene ID" value="G24851"/>
</dbReference>
<dbReference type="InterPro" id="IPR020420">
    <property type="entry name" value="Atypical_DUSP_subfamB"/>
</dbReference>
<accession>A0A8W8KQ54</accession>
<protein>
    <recommendedName>
        <fullName evidence="8">Protein-tyrosine-phosphatase</fullName>
    </recommendedName>
</protein>
<evidence type="ECO:0000256" key="2">
    <source>
        <dbReference type="ARBA" id="ARBA00022801"/>
    </source>
</evidence>
<dbReference type="GO" id="GO:0005737">
    <property type="term" value="C:cytoplasm"/>
    <property type="evidence" value="ECO:0007669"/>
    <property type="project" value="TreeGrafter"/>
</dbReference>
<dbReference type="Pfam" id="PF00782">
    <property type="entry name" value="DSPc"/>
    <property type="match status" value="1"/>
</dbReference>
<dbReference type="InterPro" id="IPR029021">
    <property type="entry name" value="Prot-tyrosine_phosphatase-like"/>
</dbReference>
<evidence type="ECO:0000259" key="4">
    <source>
        <dbReference type="PROSITE" id="PS50054"/>
    </source>
</evidence>
<reference evidence="6" key="1">
    <citation type="submission" date="2022-08" db="UniProtKB">
        <authorList>
            <consortium name="EnsemblMetazoa"/>
        </authorList>
    </citation>
    <scope>IDENTIFICATION</scope>
    <source>
        <strain evidence="6">05x7-T-G4-1.051#20</strain>
    </source>
</reference>
<evidence type="ECO:0000256" key="3">
    <source>
        <dbReference type="ARBA" id="ARBA00022912"/>
    </source>
</evidence>
<dbReference type="PANTHER" id="PTHR10159:SF519">
    <property type="entry name" value="DUAL SPECIFICITY PROTEIN PHOSPHATASE MPK3"/>
    <property type="match status" value="1"/>
</dbReference>
<evidence type="ECO:0000259" key="5">
    <source>
        <dbReference type="PROSITE" id="PS50056"/>
    </source>
</evidence>
<dbReference type="SMART" id="SM00195">
    <property type="entry name" value="DSPc"/>
    <property type="match status" value="1"/>
</dbReference>
<dbReference type="PROSITE" id="PS50054">
    <property type="entry name" value="TYR_PHOSPHATASE_DUAL"/>
    <property type="match status" value="1"/>
</dbReference>
<dbReference type="PRINTS" id="PR01910">
    <property type="entry name" value="ADSPHPHTASEB"/>
</dbReference>
<dbReference type="PRINTS" id="PR01908">
    <property type="entry name" value="ADSPHPHTASE"/>
</dbReference>
<dbReference type="PANTHER" id="PTHR10159">
    <property type="entry name" value="DUAL SPECIFICITY PROTEIN PHOSPHATASE"/>
    <property type="match status" value="1"/>
</dbReference>
<dbReference type="OMA" id="TWSLISH"/>
<evidence type="ECO:0000313" key="7">
    <source>
        <dbReference type="Proteomes" id="UP000005408"/>
    </source>
</evidence>
<keyword evidence="7" id="KW-1185">Reference proteome</keyword>
<comment type="similarity">
    <text evidence="1">Belongs to the protein-tyrosine phosphatase family. Non-receptor class dual specificity subfamily.</text>
</comment>
<proteinExistence type="inferred from homology"/>
<dbReference type="GO" id="GO:0017017">
    <property type="term" value="F:MAP kinase tyrosine/serine/threonine phosphatase activity"/>
    <property type="evidence" value="ECO:0007669"/>
    <property type="project" value="InterPro"/>
</dbReference>
<dbReference type="PROSITE" id="PS50056">
    <property type="entry name" value="TYR_PHOSPHATASE_2"/>
    <property type="match status" value="1"/>
</dbReference>
<feature type="domain" description="Tyrosine specific protein phosphatases" evidence="5">
    <location>
        <begin position="71"/>
        <end position="128"/>
    </location>
</feature>
<dbReference type="GO" id="GO:0043409">
    <property type="term" value="P:negative regulation of MAPK cascade"/>
    <property type="evidence" value="ECO:0007669"/>
    <property type="project" value="TreeGrafter"/>
</dbReference>
<dbReference type="AlphaFoldDB" id="A0A8W8KQ54"/>
<evidence type="ECO:0000313" key="6">
    <source>
        <dbReference type="EnsemblMetazoa" id="G24851.1:cds"/>
    </source>
</evidence>